<name>A0ABN0XG79_9ACTN</name>
<reference evidence="1 2" key="1">
    <citation type="journal article" date="2019" name="Int. J. Syst. Evol. Microbiol.">
        <title>The Global Catalogue of Microorganisms (GCM) 10K type strain sequencing project: providing services to taxonomists for standard genome sequencing and annotation.</title>
        <authorList>
            <consortium name="The Broad Institute Genomics Platform"/>
            <consortium name="The Broad Institute Genome Sequencing Center for Infectious Disease"/>
            <person name="Wu L."/>
            <person name="Ma J."/>
        </authorList>
    </citation>
    <scope>NUCLEOTIDE SEQUENCE [LARGE SCALE GENOMIC DNA]</scope>
    <source>
        <strain evidence="1 2">JCM 4565</strain>
    </source>
</reference>
<proteinExistence type="predicted"/>
<organism evidence="1 2">
    <name type="scientific">Streptomyces blastmyceticus</name>
    <dbReference type="NCBI Taxonomy" id="68180"/>
    <lineage>
        <taxon>Bacteria</taxon>
        <taxon>Bacillati</taxon>
        <taxon>Actinomycetota</taxon>
        <taxon>Actinomycetes</taxon>
        <taxon>Kitasatosporales</taxon>
        <taxon>Streptomycetaceae</taxon>
        <taxon>Streptomyces</taxon>
    </lineage>
</organism>
<dbReference type="EMBL" id="BAAABW010000025">
    <property type="protein sequence ID" value="GAA0362915.1"/>
    <property type="molecule type" value="Genomic_DNA"/>
</dbReference>
<dbReference type="Proteomes" id="UP001500063">
    <property type="component" value="Unassembled WGS sequence"/>
</dbReference>
<protein>
    <submittedName>
        <fullName evidence="1">Uncharacterized protein</fullName>
    </submittedName>
</protein>
<evidence type="ECO:0000313" key="2">
    <source>
        <dbReference type="Proteomes" id="UP001500063"/>
    </source>
</evidence>
<comment type="caution">
    <text evidence="1">The sequence shown here is derived from an EMBL/GenBank/DDBJ whole genome shotgun (WGS) entry which is preliminary data.</text>
</comment>
<accession>A0ABN0XG79</accession>
<gene>
    <name evidence="1" type="ORF">GCM10010319_45780</name>
</gene>
<keyword evidence="2" id="KW-1185">Reference proteome</keyword>
<evidence type="ECO:0000313" key="1">
    <source>
        <dbReference type="EMBL" id="GAA0362915.1"/>
    </source>
</evidence>
<sequence>MSDKVTEHGTPSEPRRPRCQGCWEIKRKRAQALADGDRQTVVKMTEAMGVHIWEAHA</sequence>